<keyword evidence="4 5" id="KW-0472">Membrane</keyword>
<dbReference type="Pfam" id="PF01741">
    <property type="entry name" value="MscL"/>
    <property type="match status" value="1"/>
</dbReference>
<reference evidence="6 8" key="2">
    <citation type="submission" date="2019-06" db="EMBL/GenBank/DDBJ databases">
        <title>Mycoplasma sp. 2F1A isolated from ostrich.</title>
        <authorList>
            <person name="Spergser J."/>
        </authorList>
    </citation>
    <scope>NUCLEOTIDE SEQUENCE [LARGE SCALE GENOMIC DNA]</scope>
    <source>
        <strain evidence="6 8">2F1A</strain>
    </source>
</reference>
<dbReference type="InterPro" id="IPR036019">
    <property type="entry name" value="MscL_channel"/>
</dbReference>
<dbReference type="PANTHER" id="PTHR30266:SF2">
    <property type="entry name" value="LARGE-CONDUCTANCE MECHANOSENSITIVE CHANNEL"/>
    <property type="match status" value="1"/>
</dbReference>
<comment type="subcellular location">
    <subcellularLocation>
        <location evidence="1">Membrane</location>
        <topology evidence="1">Multi-pass membrane protein</topology>
    </subcellularLocation>
</comment>
<organism evidence="7 9">
    <name type="scientific">Mycoplasma nasistruthionis</name>
    <dbReference type="NCBI Taxonomy" id="353852"/>
    <lineage>
        <taxon>Bacteria</taxon>
        <taxon>Bacillati</taxon>
        <taxon>Mycoplasmatota</taxon>
        <taxon>Mollicutes</taxon>
        <taxon>Mycoplasmataceae</taxon>
        <taxon>Mycoplasma</taxon>
    </lineage>
</organism>
<evidence type="ECO:0000256" key="5">
    <source>
        <dbReference type="SAM" id="Phobius"/>
    </source>
</evidence>
<evidence type="ECO:0000313" key="8">
    <source>
        <dbReference type="Proteomes" id="UP000305457"/>
    </source>
</evidence>
<accession>A0A4Y6I5E9</accession>
<dbReference type="OrthoDB" id="401231at2"/>
<dbReference type="EMBL" id="CP041147">
    <property type="protein sequence ID" value="QDF64836.1"/>
    <property type="molecule type" value="Genomic_DNA"/>
</dbReference>
<feature type="transmembrane region" description="Helical" evidence="5">
    <location>
        <begin position="69"/>
        <end position="93"/>
    </location>
</feature>
<evidence type="ECO:0000256" key="1">
    <source>
        <dbReference type="ARBA" id="ARBA00004141"/>
    </source>
</evidence>
<dbReference type="SUPFAM" id="SSF81330">
    <property type="entry name" value="Gated mechanosensitive channel"/>
    <property type="match status" value="1"/>
</dbReference>
<dbReference type="AlphaFoldDB" id="A0A4Y6I5E9"/>
<dbReference type="GO" id="GO:0016020">
    <property type="term" value="C:membrane"/>
    <property type="evidence" value="ECO:0007669"/>
    <property type="project" value="UniProtKB-SubCell"/>
</dbReference>
<dbReference type="Gene3D" id="1.10.1200.120">
    <property type="entry name" value="Large-conductance mechanosensitive channel, MscL, domain 1"/>
    <property type="match status" value="1"/>
</dbReference>
<keyword evidence="3 5" id="KW-1133">Transmembrane helix</keyword>
<sequence>MFKKSLNDAKNFFKKGNILLLAVGFLFGVVFNAVVSSLANDIIMSAISKAFGAQSLNDWEVGGMLVGKFLGTVINFIIVSLVLFAIMITYFMIKNYKESRKPVVVAEPAPVVPTTEELILAELKELNQSMKSEK</sequence>
<dbReference type="RefSeq" id="WP_139592025.1">
    <property type="nucleotide sequence ID" value="NZ_CP040825.1"/>
</dbReference>
<evidence type="ECO:0000313" key="6">
    <source>
        <dbReference type="EMBL" id="QCZ36542.1"/>
    </source>
</evidence>
<evidence type="ECO:0000313" key="9">
    <source>
        <dbReference type="Proteomes" id="UP000315201"/>
    </source>
</evidence>
<dbReference type="Proteomes" id="UP000315201">
    <property type="component" value="Chromosome"/>
</dbReference>
<name>A0A4Y6I5E9_9MOLU</name>
<dbReference type="EMBL" id="CP040825">
    <property type="protein sequence ID" value="QCZ36542.1"/>
    <property type="molecule type" value="Genomic_DNA"/>
</dbReference>
<evidence type="ECO:0000313" key="7">
    <source>
        <dbReference type="EMBL" id="QDF64836.1"/>
    </source>
</evidence>
<keyword evidence="9" id="KW-1185">Reference proteome</keyword>
<evidence type="ECO:0000256" key="3">
    <source>
        <dbReference type="ARBA" id="ARBA00022989"/>
    </source>
</evidence>
<evidence type="ECO:0000256" key="4">
    <source>
        <dbReference type="ARBA" id="ARBA00023136"/>
    </source>
</evidence>
<protein>
    <submittedName>
        <fullName evidence="7">MscL family protein</fullName>
    </submittedName>
</protein>
<dbReference type="InterPro" id="IPR037673">
    <property type="entry name" value="MSC/AndL"/>
</dbReference>
<keyword evidence="2 5" id="KW-0812">Transmembrane</keyword>
<dbReference type="GO" id="GO:0008381">
    <property type="term" value="F:mechanosensitive monoatomic ion channel activity"/>
    <property type="evidence" value="ECO:0007669"/>
    <property type="project" value="TreeGrafter"/>
</dbReference>
<dbReference type="PANTHER" id="PTHR30266">
    <property type="entry name" value="MECHANOSENSITIVE CHANNEL MSCL"/>
    <property type="match status" value="1"/>
</dbReference>
<gene>
    <name evidence="6" type="ORF">FG904_00720</name>
    <name evidence="7" type="ORF">FIV53_00715</name>
</gene>
<evidence type="ECO:0000256" key="2">
    <source>
        <dbReference type="ARBA" id="ARBA00022692"/>
    </source>
</evidence>
<proteinExistence type="predicted"/>
<accession>A0A5B7XUZ7</accession>
<dbReference type="KEGG" id="mnh:FG904_00720"/>
<dbReference type="Proteomes" id="UP000305457">
    <property type="component" value="Chromosome"/>
</dbReference>
<reference evidence="7 9" key="1">
    <citation type="submission" date="2019-06" db="EMBL/GenBank/DDBJ databases">
        <title>Mycoplasma nasistruthionis sp. nov. str Ms03.</title>
        <authorList>
            <person name="Botes A."/>
        </authorList>
    </citation>
    <scope>NUCLEOTIDE SEQUENCE [LARGE SCALE GENOMIC DNA]</scope>
    <source>
        <strain evidence="7 9">Ms03</strain>
    </source>
</reference>